<proteinExistence type="predicted"/>
<comment type="caution">
    <text evidence="1">The sequence shown here is derived from an EMBL/GenBank/DDBJ whole genome shotgun (WGS) entry which is preliminary data.</text>
</comment>
<sequence>MAQLTEQAMDDLTAEIVKRLSSTRTVIPIGHQDVRAAVGVIDVEMNAAEVAILAAVDAPTRSWLTANQHIARRIVEAVEIKRREML</sequence>
<dbReference type="EMBL" id="LAZR01005086">
    <property type="protein sequence ID" value="KKN02973.1"/>
    <property type="molecule type" value="Genomic_DNA"/>
</dbReference>
<name>A0A0F9QCG5_9ZZZZ</name>
<evidence type="ECO:0000313" key="1">
    <source>
        <dbReference type="EMBL" id="KKN02973.1"/>
    </source>
</evidence>
<reference evidence="1" key="1">
    <citation type="journal article" date="2015" name="Nature">
        <title>Complex archaea that bridge the gap between prokaryotes and eukaryotes.</title>
        <authorList>
            <person name="Spang A."/>
            <person name="Saw J.H."/>
            <person name="Jorgensen S.L."/>
            <person name="Zaremba-Niedzwiedzka K."/>
            <person name="Martijn J."/>
            <person name="Lind A.E."/>
            <person name="van Eijk R."/>
            <person name="Schleper C."/>
            <person name="Guy L."/>
            <person name="Ettema T.J."/>
        </authorList>
    </citation>
    <scope>NUCLEOTIDE SEQUENCE</scope>
</reference>
<dbReference type="AlphaFoldDB" id="A0A0F9QCG5"/>
<gene>
    <name evidence="1" type="ORF">LCGC14_1112370</name>
</gene>
<protein>
    <submittedName>
        <fullName evidence="1">Uncharacterized protein</fullName>
    </submittedName>
</protein>
<organism evidence="1">
    <name type="scientific">marine sediment metagenome</name>
    <dbReference type="NCBI Taxonomy" id="412755"/>
    <lineage>
        <taxon>unclassified sequences</taxon>
        <taxon>metagenomes</taxon>
        <taxon>ecological metagenomes</taxon>
    </lineage>
</organism>
<accession>A0A0F9QCG5</accession>